<comment type="caution">
    <text evidence="2">The sequence shown here is derived from an EMBL/GenBank/DDBJ whole genome shotgun (WGS) entry which is preliminary data.</text>
</comment>
<evidence type="ECO:0000259" key="1">
    <source>
        <dbReference type="Pfam" id="PF08585"/>
    </source>
</evidence>
<dbReference type="EMBL" id="JAGSYN010000028">
    <property type="protein sequence ID" value="KAG7666245.1"/>
    <property type="molecule type" value="Genomic_DNA"/>
</dbReference>
<accession>A0A8J5V371</accession>
<evidence type="ECO:0000313" key="2">
    <source>
        <dbReference type="EMBL" id="KAG7666245.1"/>
    </source>
</evidence>
<evidence type="ECO:0000313" key="3">
    <source>
        <dbReference type="Proteomes" id="UP000694255"/>
    </source>
</evidence>
<dbReference type="AlphaFoldDB" id="A0A8J5V371"/>
<dbReference type="OrthoDB" id="341511at2759"/>
<name>A0A8J5V371_9ASCO</name>
<feature type="domain" description="RecQ mediated genome instability protein 1 OB-fold" evidence="1">
    <location>
        <begin position="16"/>
        <end position="162"/>
    </location>
</feature>
<dbReference type="RefSeq" id="XP_049266477.1">
    <property type="nucleotide sequence ID" value="XM_049405932.1"/>
</dbReference>
<organism evidence="2 3">
    <name type="scientific">[Candida] subhashii</name>
    <dbReference type="NCBI Taxonomy" id="561895"/>
    <lineage>
        <taxon>Eukaryota</taxon>
        <taxon>Fungi</taxon>
        <taxon>Dikarya</taxon>
        <taxon>Ascomycota</taxon>
        <taxon>Saccharomycotina</taxon>
        <taxon>Pichiomycetes</taxon>
        <taxon>Debaryomycetaceae</taxon>
        <taxon>Spathaspora</taxon>
    </lineage>
</organism>
<gene>
    <name evidence="2" type="ORF">J8A68_000218</name>
</gene>
<keyword evidence="3" id="KW-1185">Reference proteome</keyword>
<proteinExistence type="predicted"/>
<reference evidence="2 3" key="1">
    <citation type="journal article" date="2021" name="DNA Res.">
        <title>Genome analysis of Candida subhashii reveals its hybrid nature and dual mitochondrial genome conformations.</title>
        <authorList>
            <person name="Mixao V."/>
            <person name="Hegedusova E."/>
            <person name="Saus E."/>
            <person name="Pryszcz L.P."/>
            <person name="Cillingova A."/>
            <person name="Nosek J."/>
            <person name="Gabaldon T."/>
        </authorList>
    </citation>
    <scope>NUCLEOTIDE SEQUENCE [LARGE SCALE GENOMIC DNA]</scope>
    <source>
        <strain evidence="2 3">CBS 10753</strain>
    </source>
</reference>
<protein>
    <recommendedName>
        <fullName evidence="1">RecQ mediated genome instability protein 1 OB-fold domain-containing protein</fullName>
    </recommendedName>
</protein>
<dbReference type="Proteomes" id="UP000694255">
    <property type="component" value="Unassembled WGS sequence"/>
</dbReference>
<sequence length="189" mass="21567">MTQALFKASEYASVASTTLRNTVLFNIVHIENISKSKLNQIEDWKEYYDPNRVSVDRLKNTNQKIIREIKDDDNEFTESRNINNNNVIYKLLLRDRGDNFAYAYEQEPLGFLRHGSPQAQNTNTPLAIQLGGRLLVKQGATVQRGVIFLTHNSCNYLGIHTDDRELVDTLNDGLAKKEIDILQKQLGSV</sequence>
<dbReference type="InterPro" id="IPR013894">
    <property type="entry name" value="RMI1_OB"/>
</dbReference>
<dbReference type="GeneID" id="73467019"/>
<dbReference type="Pfam" id="PF08585">
    <property type="entry name" value="RMI1_N_C"/>
    <property type="match status" value="1"/>
</dbReference>